<dbReference type="Pfam" id="PF13343">
    <property type="entry name" value="SBP_bac_6"/>
    <property type="match status" value="1"/>
</dbReference>
<dbReference type="GO" id="GO:0030288">
    <property type="term" value="C:outer membrane-bounded periplasmic space"/>
    <property type="evidence" value="ECO:0007669"/>
    <property type="project" value="TreeGrafter"/>
</dbReference>
<evidence type="ECO:0000313" key="2">
    <source>
        <dbReference type="EMBL" id="TCU62251.1"/>
    </source>
</evidence>
<sequence>MRKAIVALFLITAILLLSIRQERETIIIYSSMEQFRGEELQKQLNEQFPDLHAMVMYVPTAKAAAKIYVEKDQSDADIIVGLESSYMEKIKEELADIKGYSKLSYLRELQPDKFDNRYVIWERQAGAFIINTEVLKKHHLPIPTTYEQLLDRKYYNLIAMPDPKSSGTGYFFYKNLVNTMGEANALAYIDKLEYNVKQFSESGSGPIKLLIQGEIGIGLGLTFQAVNQINEGSPFQIVYPKEGSPYSLTGTGMMKHSSNDADVQRVFDFIINDFLLYDKEHFSPEQILQHQKNTIPNYPKHIPYADMTGIEDIHEKERLLEVWKY</sequence>
<dbReference type="GeneID" id="73795150"/>
<protein>
    <submittedName>
        <fullName evidence="2">Iron(III) transport system substrate-binding protein</fullName>
    </submittedName>
</protein>
<accession>A0A4R3TJ09</accession>
<dbReference type="Proteomes" id="UP000295773">
    <property type="component" value="Unassembled WGS sequence"/>
</dbReference>
<name>A0A4R3TJ09_9FIRM</name>
<dbReference type="EMBL" id="SMBP01000005">
    <property type="protein sequence ID" value="TCU62251.1"/>
    <property type="molecule type" value="Genomic_DNA"/>
</dbReference>
<dbReference type="GO" id="GO:0030975">
    <property type="term" value="F:thiamine binding"/>
    <property type="evidence" value="ECO:0007669"/>
    <property type="project" value="TreeGrafter"/>
</dbReference>
<dbReference type="RefSeq" id="WP_008689213.1">
    <property type="nucleotide sequence ID" value="NZ_AP024510.1"/>
</dbReference>
<dbReference type="SUPFAM" id="SSF53850">
    <property type="entry name" value="Periplasmic binding protein-like II"/>
    <property type="match status" value="1"/>
</dbReference>
<organism evidence="2 3">
    <name type="scientific">Longicatena caecimuris</name>
    <dbReference type="NCBI Taxonomy" id="1796635"/>
    <lineage>
        <taxon>Bacteria</taxon>
        <taxon>Bacillati</taxon>
        <taxon>Bacillota</taxon>
        <taxon>Erysipelotrichia</taxon>
        <taxon>Erysipelotrichales</taxon>
        <taxon>Erysipelotrichaceae</taxon>
        <taxon>Longicatena</taxon>
    </lineage>
</organism>
<reference evidence="2 3" key="1">
    <citation type="submission" date="2019-03" db="EMBL/GenBank/DDBJ databases">
        <title>Genomic Encyclopedia of Type Strains, Phase IV (KMG-IV): sequencing the most valuable type-strain genomes for metagenomic binning, comparative biology and taxonomic classification.</title>
        <authorList>
            <person name="Goeker M."/>
        </authorList>
    </citation>
    <scope>NUCLEOTIDE SEQUENCE [LARGE SCALE GENOMIC DNA]</scope>
    <source>
        <strain evidence="2 3">DSM 29481</strain>
    </source>
</reference>
<keyword evidence="3" id="KW-1185">Reference proteome</keyword>
<dbReference type="AlphaFoldDB" id="A0A4R3TJ09"/>
<dbReference type="GO" id="GO:0030976">
    <property type="term" value="F:thiamine pyrophosphate binding"/>
    <property type="evidence" value="ECO:0007669"/>
    <property type="project" value="TreeGrafter"/>
</dbReference>
<dbReference type="PANTHER" id="PTHR30006:SF2">
    <property type="entry name" value="ABC TRANSPORTER SUBSTRATE-BINDING PROTEIN"/>
    <property type="match status" value="1"/>
</dbReference>
<evidence type="ECO:0000313" key="3">
    <source>
        <dbReference type="Proteomes" id="UP000295773"/>
    </source>
</evidence>
<gene>
    <name evidence="2" type="ORF">EDD61_10557</name>
</gene>
<dbReference type="Gene3D" id="3.40.190.10">
    <property type="entry name" value="Periplasmic binding protein-like II"/>
    <property type="match status" value="2"/>
</dbReference>
<proteinExistence type="predicted"/>
<keyword evidence="1" id="KW-0732">Signal</keyword>
<dbReference type="GO" id="GO:0015888">
    <property type="term" value="P:thiamine transport"/>
    <property type="evidence" value="ECO:0007669"/>
    <property type="project" value="TreeGrafter"/>
</dbReference>
<evidence type="ECO:0000256" key="1">
    <source>
        <dbReference type="ARBA" id="ARBA00022729"/>
    </source>
</evidence>
<comment type="caution">
    <text evidence="2">The sequence shown here is derived from an EMBL/GenBank/DDBJ whole genome shotgun (WGS) entry which is preliminary data.</text>
</comment>
<dbReference type="PANTHER" id="PTHR30006">
    <property type="entry name" value="THIAMINE-BINDING PERIPLASMIC PROTEIN-RELATED"/>
    <property type="match status" value="1"/>
</dbReference>